<organism evidence="3 4">
    <name type="scientific">Inhella inkyongensis</name>
    <dbReference type="NCBI Taxonomy" id="392593"/>
    <lineage>
        <taxon>Bacteria</taxon>
        <taxon>Pseudomonadati</taxon>
        <taxon>Pseudomonadota</taxon>
        <taxon>Betaproteobacteria</taxon>
        <taxon>Burkholderiales</taxon>
        <taxon>Sphaerotilaceae</taxon>
        <taxon>Inhella</taxon>
    </lineage>
</organism>
<sequence length="258" mass="29045">MKRGFVLAGLILLLSACAQQGARPADPRTDLDANEAERRSAMRIELAGGYLARGQYNIALDEVKQALQLKPDSREGLNLRALILAGMGEHAAAEEGFRRTLALYPNDADTLHNLGWYHCQLKQWGPASARFDEALAQTNYRAPARTWLAKGVCEQRAERLEQAERSLMRAFELDPGNPVVSQSLADVLLQARQYDRARFYVARVNGKDELRSPQSLWLATRIEHRLANRLGVTEWGQRLLREFPQSAEAEAYRGGRFE</sequence>
<keyword evidence="1" id="KW-0802">TPR repeat</keyword>
<dbReference type="PROSITE" id="PS50005">
    <property type="entry name" value="TPR"/>
    <property type="match status" value="2"/>
</dbReference>
<dbReference type="Pfam" id="PF14559">
    <property type="entry name" value="TPR_19"/>
    <property type="match status" value="1"/>
</dbReference>
<dbReference type="Proteomes" id="UP000554837">
    <property type="component" value="Unassembled WGS sequence"/>
</dbReference>
<dbReference type="RefSeq" id="WP_138857234.1">
    <property type="nucleotide sequence ID" value="NZ_CP040709.1"/>
</dbReference>
<evidence type="ECO:0000313" key="4">
    <source>
        <dbReference type="Proteomes" id="UP000554837"/>
    </source>
</evidence>
<dbReference type="Pfam" id="PF13432">
    <property type="entry name" value="TPR_16"/>
    <property type="match status" value="1"/>
</dbReference>
<dbReference type="InterPro" id="IPR013360">
    <property type="entry name" value="Pilus_4_PilW"/>
</dbReference>
<dbReference type="PANTHER" id="PTHR12558:SF13">
    <property type="entry name" value="CELL DIVISION CYCLE PROTEIN 27 HOMOLOG"/>
    <property type="match status" value="1"/>
</dbReference>
<dbReference type="EMBL" id="JACHHO010000001">
    <property type="protein sequence ID" value="MBB5203733.1"/>
    <property type="molecule type" value="Genomic_DNA"/>
</dbReference>
<comment type="caution">
    <text evidence="3">The sequence shown here is derived from an EMBL/GenBank/DDBJ whole genome shotgun (WGS) entry which is preliminary data.</text>
</comment>
<dbReference type="Gene3D" id="1.25.40.10">
    <property type="entry name" value="Tetratricopeptide repeat domain"/>
    <property type="match status" value="1"/>
</dbReference>
<evidence type="ECO:0000256" key="1">
    <source>
        <dbReference type="PROSITE-ProRule" id="PRU00339"/>
    </source>
</evidence>
<accession>A0A840S1W3</accession>
<dbReference type="AlphaFoldDB" id="A0A840S1W3"/>
<dbReference type="SMART" id="SM00028">
    <property type="entry name" value="TPR"/>
    <property type="match status" value="4"/>
</dbReference>
<gene>
    <name evidence="3" type="ORF">HNQ51_001026</name>
</gene>
<feature type="chain" id="PRO_5032625183" evidence="2">
    <location>
        <begin position="19"/>
        <end position="258"/>
    </location>
</feature>
<feature type="signal peptide" evidence="2">
    <location>
        <begin position="1"/>
        <end position="18"/>
    </location>
</feature>
<name>A0A840S1W3_9BURK</name>
<dbReference type="InterPro" id="IPR019734">
    <property type="entry name" value="TPR_rpt"/>
</dbReference>
<feature type="repeat" description="TPR" evidence="1">
    <location>
        <begin position="144"/>
        <end position="177"/>
    </location>
</feature>
<dbReference type="PROSITE" id="PS51257">
    <property type="entry name" value="PROKAR_LIPOPROTEIN"/>
    <property type="match status" value="1"/>
</dbReference>
<dbReference type="SUPFAM" id="SSF48452">
    <property type="entry name" value="TPR-like"/>
    <property type="match status" value="1"/>
</dbReference>
<evidence type="ECO:0000256" key="2">
    <source>
        <dbReference type="SAM" id="SignalP"/>
    </source>
</evidence>
<dbReference type="NCBIfam" id="TIGR02521">
    <property type="entry name" value="type_IV_pilW"/>
    <property type="match status" value="1"/>
</dbReference>
<dbReference type="OrthoDB" id="9814042at2"/>
<evidence type="ECO:0000313" key="3">
    <source>
        <dbReference type="EMBL" id="MBB5203733.1"/>
    </source>
</evidence>
<dbReference type="PANTHER" id="PTHR12558">
    <property type="entry name" value="CELL DIVISION CYCLE 16,23,27"/>
    <property type="match status" value="1"/>
</dbReference>
<feature type="repeat" description="TPR" evidence="1">
    <location>
        <begin position="40"/>
        <end position="73"/>
    </location>
</feature>
<dbReference type="InterPro" id="IPR011990">
    <property type="entry name" value="TPR-like_helical_dom_sf"/>
</dbReference>
<protein>
    <submittedName>
        <fullName evidence="3">Type IV pilus assembly protein PilF</fullName>
    </submittedName>
</protein>
<keyword evidence="4" id="KW-1185">Reference proteome</keyword>
<keyword evidence="2" id="KW-0732">Signal</keyword>
<proteinExistence type="predicted"/>
<reference evidence="3 4" key="1">
    <citation type="submission" date="2020-08" db="EMBL/GenBank/DDBJ databases">
        <title>Genomic Encyclopedia of Type Strains, Phase IV (KMG-IV): sequencing the most valuable type-strain genomes for metagenomic binning, comparative biology and taxonomic classification.</title>
        <authorList>
            <person name="Goeker M."/>
        </authorList>
    </citation>
    <scope>NUCLEOTIDE SEQUENCE [LARGE SCALE GENOMIC DNA]</scope>
    <source>
        <strain evidence="3 4">DSM 23958</strain>
    </source>
</reference>